<dbReference type="Gene3D" id="3.40.50.720">
    <property type="entry name" value="NAD(P)-binding Rossmann-like Domain"/>
    <property type="match status" value="1"/>
</dbReference>
<dbReference type="InterPro" id="IPR050177">
    <property type="entry name" value="Lipid_A_modif_metabolic_enz"/>
</dbReference>
<dbReference type="Proteomes" id="UP000005741">
    <property type="component" value="Chromosome"/>
</dbReference>
<dbReference type="InParanoid" id="H1YXC9"/>
<dbReference type="RefSeq" id="WP_004079568.1">
    <property type="nucleotide sequence ID" value="NZ_CM001436.1"/>
</dbReference>
<dbReference type="EMBL" id="CM001436">
    <property type="protein sequence ID" value="EHQ36866.1"/>
    <property type="molecule type" value="Genomic_DNA"/>
</dbReference>
<sequence>MKALVTGGKGFLGRHIVNELLKQNIETVTYDIIEEQEENYSNNNRENNNDNNLLTYVKGDILDKSGLKKAMEGCDLVFHTAAIADINIVRNIPEKTMEINVLGTTRCLQAARECGVKRFLFASSVYSAGNHGSFYSVSKKAGESLCKTYYEEFGLEYTILRYGSLYGTEANHWNFIYGLCKQLLLTGKYTYTSSPDSLREYINILDASRESVRIAREQQFANTVVMLAGHQRMMVKELFKMIEEIIGKDISIKYEKTANNSHYVVTPYSYESDVPIRINLPTYVDISEGILECLKAVDKDLKGEKD</sequence>
<dbReference type="HOGENOM" id="CLU_007383_1_7_2"/>
<dbReference type="InterPro" id="IPR001509">
    <property type="entry name" value="Epimerase_deHydtase"/>
</dbReference>
<dbReference type="OrthoDB" id="4907at2157"/>
<evidence type="ECO:0000313" key="2">
    <source>
        <dbReference type="EMBL" id="EHQ36866.1"/>
    </source>
</evidence>
<gene>
    <name evidence="2" type="ORF">Metlim_2832</name>
</gene>
<dbReference type="PATRIC" id="fig|937775.9.peg.3178"/>
<accession>H1YXC9</accession>
<reference evidence="2 3" key="1">
    <citation type="submission" date="2011-10" db="EMBL/GenBank/DDBJ databases">
        <title>The Improved High-Quality Draft genome of Methanoplanus limicola DSM 2279.</title>
        <authorList>
            <consortium name="US DOE Joint Genome Institute (JGI-PGF)"/>
            <person name="Lucas S."/>
            <person name="Copeland A."/>
            <person name="Lapidus A."/>
            <person name="Glavina del Rio T."/>
            <person name="Dalin E."/>
            <person name="Tice H."/>
            <person name="Bruce D."/>
            <person name="Goodwin L."/>
            <person name="Pitluck S."/>
            <person name="Peters L."/>
            <person name="Mikhailova N."/>
            <person name="Lu M."/>
            <person name="Kyrpides N."/>
            <person name="Mavromatis K."/>
            <person name="Ivanova N."/>
            <person name="Markowitz V."/>
            <person name="Cheng J.-F."/>
            <person name="Hugenholtz P."/>
            <person name="Woyke T."/>
            <person name="Wu D."/>
            <person name="Wirth R."/>
            <person name="Brambilla E.-M."/>
            <person name="Klenk H.-P."/>
            <person name="Eisen J.A."/>
        </authorList>
    </citation>
    <scope>NUCLEOTIDE SEQUENCE [LARGE SCALE GENOMIC DNA]</scope>
    <source>
        <strain evidence="2 3">DSM 2279</strain>
    </source>
</reference>
<feature type="domain" description="NAD-dependent epimerase/dehydratase" evidence="1">
    <location>
        <begin position="3"/>
        <end position="217"/>
    </location>
</feature>
<keyword evidence="3" id="KW-1185">Reference proteome</keyword>
<dbReference type="PANTHER" id="PTHR43245">
    <property type="entry name" value="BIFUNCTIONAL POLYMYXIN RESISTANCE PROTEIN ARNA"/>
    <property type="match status" value="1"/>
</dbReference>
<evidence type="ECO:0000313" key="3">
    <source>
        <dbReference type="Proteomes" id="UP000005741"/>
    </source>
</evidence>
<dbReference type="STRING" id="937775.Metlim_2832"/>
<dbReference type="PANTHER" id="PTHR43245:SF13">
    <property type="entry name" value="UDP-D-APIOSE_UDP-D-XYLOSE SYNTHASE 2"/>
    <property type="match status" value="1"/>
</dbReference>
<dbReference type="Pfam" id="PF01370">
    <property type="entry name" value="Epimerase"/>
    <property type="match status" value="1"/>
</dbReference>
<protein>
    <submittedName>
        <fullName evidence="2">NAD-dependent epimerase/dehydratase</fullName>
    </submittedName>
</protein>
<proteinExistence type="predicted"/>
<dbReference type="AlphaFoldDB" id="H1YXC9"/>
<name>H1YXC9_9EURY</name>
<evidence type="ECO:0000259" key="1">
    <source>
        <dbReference type="Pfam" id="PF01370"/>
    </source>
</evidence>
<dbReference type="InterPro" id="IPR036291">
    <property type="entry name" value="NAD(P)-bd_dom_sf"/>
</dbReference>
<dbReference type="SUPFAM" id="SSF51735">
    <property type="entry name" value="NAD(P)-binding Rossmann-fold domains"/>
    <property type="match status" value="1"/>
</dbReference>
<organism evidence="2 3">
    <name type="scientific">Methanoplanus limicola DSM 2279</name>
    <dbReference type="NCBI Taxonomy" id="937775"/>
    <lineage>
        <taxon>Archaea</taxon>
        <taxon>Methanobacteriati</taxon>
        <taxon>Methanobacteriota</taxon>
        <taxon>Stenosarchaea group</taxon>
        <taxon>Methanomicrobia</taxon>
        <taxon>Methanomicrobiales</taxon>
        <taxon>Methanomicrobiaceae</taxon>
        <taxon>Methanoplanus</taxon>
    </lineage>
</organism>